<evidence type="ECO:0000313" key="3">
    <source>
        <dbReference type="EMBL" id="BBG26016.1"/>
    </source>
</evidence>
<evidence type="ECO:0000313" key="5">
    <source>
        <dbReference type="Proteomes" id="UP000325030"/>
    </source>
</evidence>
<proteinExistence type="predicted"/>
<dbReference type="OrthoDB" id="42959at2157"/>
<dbReference type="Proteomes" id="UP000325030">
    <property type="component" value="Chromosome"/>
</dbReference>
<evidence type="ECO:0000256" key="1">
    <source>
        <dbReference type="ARBA" id="ARBA00023118"/>
    </source>
</evidence>
<dbReference type="GO" id="GO:0051607">
    <property type="term" value="P:defense response to virus"/>
    <property type="evidence" value="ECO:0007669"/>
    <property type="project" value="UniProtKB-KW"/>
</dbReference>
<dbReference type="KEGG" id="step:IC006_0549"/>
<evidence type="ECO:0000313" key="4">
    <source>
        <dbReference type="Proteomes" id="UP000322983"/>
    </source>
</evidence>
<name>A0A510DSZ7_9CREN</name>
<protein>
    <submittedName>
        <fullName evidence="2">CRISPR-associated protein Cas5</fullName>
    </submittedName>
</protein>
<dbReference type="GeneID" id="41716980"/>
<accession>A0A510E0K7</accession>
<keyword evidence="1" id="KW-0051">Antiviral defense</keyword>
<dbReference type="Pfam" id="PF09704">
    <property type="entry name" value="Cas_Cas5d"/>
    <property type="match status" value="1"/>
</dbReference>
<reference evidence="5" key="1">
    <citation type="submission" date="2018-09" db="EMBL/GenBank/DDBJ databases">
        <title>Complete Genome Sequencing of Sulfolobus sp. JCM 16834.</title>
        <authorList>
            <person name="Kato S."/>
            <person name="Itoh T."/>
            <person name="Ohkuma M."/>
        </authorList>
    </citation>
    <scope>NUCLEOTIDE SEQUENCE [LARGE SCALE GENOMIC DNA]</scope>
    <source>
        <strain evidence="5">IC-007</strain>
    </source>
</reference>
<dbReference type="GO" id="GO:0043571">
    <property type="term" value="P:maintenance of CRISPR repeat elements"/>
    <property type="evidence" value="ECO:0007669"/>
    <property type="project" value="InterPro"/>
</dbReference>
<dbReference type="STRING" id="1294262.GCA_001316085_01865"/>
<dbReference type="AlphaFoldDB" id="A0A510DSZ7"/>
<sequence>MKALSFRLMGAMAHFRKVFSNSTSLSYYFPPRTTLMGVVAAAMGKDRDSYYEELNQFEYSLTPLTGLRKIMLGETYLDTDEVSVKSLRRLKQGVPTGREFVLPSNAPFLGYRVTVYPFHEVMEKSLRSPVYPLSLGTANMLAWVEDVKVEECEEIQEVDGEVMSVTQLKPEVTKDMRVAIEEMVPREFDAERHTGELPTYFVELNAKPLTVKGKGRGLRCGGENYLFL</sequence>
<dbReference type="Proteomes" id="UP000322983">
    <property type="component" value="Chromosome"/>
</dbReference>
<dbReference type="EMBL" id="AP018930">
    <property type="protein sequence ID" value="BBG26016.1"/>
    <property type="molecule type" value="Genomic_DNA"/>
</dbReference>
<dbReference type="Gene3D" id="3.30.70.2660">
    <property type="match status" value="1"/>
</dbReference>
<dbReference type="EMBL" id="AP018929">
    <property type="protein sequence ID" value="BBG23265.1"/>
    <property type="molecule type" value="Genomic_DNA"/>
</dbReference>
<reference evidence="2 4" key="2">
    <citation type="journal article" date="2020" name="Int. J. Syst. Evol. Microbiol.">
        <title>Sulfuracidifex tepidarius gen. nov., sp. nov. and transfer of Sulfolobus metallicus Huber and Stetter 1992 to the genus Sulfuracidifex as Sulfuracidifex metallicus comb. nov.</title>
        <authorList>
            <person name="Itoh T."/>
            <person name="Miura T."/>
            <person name="Sakai H.D."/>
            <person name="Kato S."/>
            <person name="Ohkuma M."/>
            <person name="Takashina T."/>
        </authorList>
    </citation>
    <scope>NUCLEOTIDE SEQUENCE [LARGE SCALE GENOMIC DNA]</scope>
    <source>
        <strain evidence="2 4">IC-006</strain>
        <strain evidence="3">IC-007</strain>
    </source>
</reference>
<keyword evidence="4" id="KW-1185">Reference proteome</keyword>
<evidence type="ECO:0000313" key="2">
    <source>
        <dbReference type="EMBL" id="BBG23265.1"/>
    </source>
</evidence>
<organism evidence="2 4">
    <name type="scientific">Sulfuracidifex tepidarius</name>
    <dbReference type="NCBI Taxonomy" id="1294262"/>
    <lineage>
        <taxon>Archaea</taxon>
        <taxon>Thermoproteota</taxon>
        <taxon>Thermoprotei</taxon>
        <taxon>Sulfolobales</taxon>
        <taxon>Sulfolobaceae</taxon>
        <taxon>Sulfuracidifex</taxon>
    </lineage>
</organism>
<dbReference type="RefSeq" id="WP_149528297.1">
    <property type="nucleotide sequence ID" value="NZ_AP018929.1"/>
</dbReference>
<accession>A0A510DSZ7</accession>
<dbReference type="InterPro" id="IPR013422">
    <property type="entry name" value="CRISPR-assoc_prot_Cas5_N"/>
</dbReference>
<dbReference type="InterPro" id="IPR021124">
    <property type="entry name" value="CRISPR-assoc_prot_Cas5"/>
</dbReference>
<dbReference type="NCBIfam" id="TIGR02593">
    <property type="entry name" value="CRISPR_cas5"/>
    <property type="match status" value="1"/>
</dbReference>
<gene>
    <name evidence="2" type="ORF">IC006_0549</name>
    <name evidence="3" type="ORF">IC007_0521</name>
</gene>